<evidence type="ECO:0000313" key="7">
    <source>
        <dbReference type="Proteomes" id="UP000264702"/>
    </source>
</evidence>
<dbReference type="GO" id="GO:0016020">
    <property type="term" value="C:membrane"/>
    <property type="evidence" value="ECO:0007669"/>
    <property type="project" value="UniProtKB-SubCell"/>
</dbReference>
<feature type="transmembrane region" description="Helical" evidence="5">
    <location>
        <begin position="226"/>
        <end position="250"/>
    </location>
</feature>
<feature type="transmembrane region" description="Helical" evidence="5">
    <location>
        <begin position="451"/>
        <end position="467"/>
    </location>
</feature>
<keyword evidence="3 5" id="KW-1133">Transmembrane helix</keyword>
<dbReference type="GO" id="GO:0015179">
    <property type="term" value="F:L-amino acid transmembrane transporter activity"/>
    <property type="evidence" value="ECO:0007669"/>
    <property type="project" value="TreeGrafter"/>
</dbReference>
<dbReference type="EMBL" id="QVQT01000001">
    <property type="protein sequence ID" value="RFU18384.1"/>
    <property type="molecule type" value="Genomic_DNA"/>
</dbReference>
<comment type="subcellular location">
    <subcellularLocation>
        <location evidence="1">Membrane</location>
        <topology evidence="1">Multi-pass membrane protein</topology>
    </subcellularLocation>
</comment>
<protein>
    <submittedName>
        <fullName evidence="6">APC family permease</fullName>
    </submittedName>
</protein>
<feature type="transmembrane region" description="Helical" evidence="5">
    <location>
        <begin position="38"/>
        <end position="62"/>
    </location>
</feature>
<evidence type="ECO:0000256" key="1">
    <source>
        <dbReference type="ARBA" id="ARBA00004141"/>
    </source>
</evidence>
<feature type="transmembrane region" description="Helical" evidence="5">
    <location>
        <begin position="314"/>
        <end position="338"/>
    </location>
</feature>
<evidence type="ECO:0000313" key="6">
    <source>
        <dbReference type="EMBL" id="RFU18384.1"/>
    </source>
</evidence>
<dbReference type="AlphaFoldDB" id="A0A372ITZ6"/>
<name>A0A372ITZ6_9BACT</name>
<accession>A0A372ITZ6</accession>
<feature type="transmembrane region" description="Helical" evidence="5">
    <location>
        <begin position="68"/>
        <end position="90"/>
    </location>
</feature>
<dbReference type="PANTHER" id="PTHR11785:SF512">
    <property type="entry name" value="SOBREMESA, ISOFORM B"/>
    <property type="match status" value="1"/>
</dbReference>
<dbReference type="Proteomes" id="UP000264702">
    <property type="component" value="Unassembled WGS sequence"/>
</dbReference>
<feature type="transmembrane region" description="Helical" evidence="5">
    <location>
        <begin position="270"/>
        <end position="293"/>
    </location>
</feature>
<feature type="transmembrane region" description="Helical" evidence="5">
    <location>
        <begin position="191"/>
        <end position="214"/>
    </location>
</feature>
<dbReference type="Gene3D" id="1.20.1740.10">
    <property type="entry name" value="Amino acid/polyamine transporter I"/>
    <property type="match status" value="1"/>
</dbReference>
<keyword evidence="4 5" id="KW-0472">Membrane</keyword>
<dbReference type="PANTHER" id="PTHR11785">
    <property type="entry name" value="AMINO ACID TRANSPORTER"/>
    <property type="match status" value="1"/>
</dbReference>
<dbReference type="InterPro" id="IPR050598">
    <property type="entry name" value="AminoAcid_Transporter"/>
</dbReference>
<organism evidence="6 7">
    <name type="scientific">Paracidobacterium acidisoli</name>
    <dbReference type="NCBI Taxonomy" id="2303751"/>
    <lineage>
        <taxon>Bacteria</taxon>
        <taxon>Pseudomonadati</taxon>
        <taxon>Acidobacteriota</taxon>
        <taxon>Terriglobia</taxon>
        <taxon>Terriglobales</taxon>
        <taxon>Acidobacteriaceae</taxon>
        <taxon>Paracidobacterium</taxon>
    </lineage>
</organism>
<sequence length="485" mass="52383">MRGENRDECTSCTKSRAGMTAPAPELERRIGLGSGITLNMINMIGVGPFITLPLVVAAMSGVGGGWAAGWGALAGWTLGALIAVCDGLVWSELGAAMPEAGGSYTYLREIYGSRGAGHLISFLYIWQLGFSAPLSIASGCIGFAEYAAFLVPGLNGMVPGLPVRRTSVLAACVCLFIVMLLYRNLSQIARMAWVLWGGVMFTMGVVLVAGYTHFHPELFRLPPHAFALSPGFFAGLGAATLLATYDYWGYYNVCLLGGEMRDPGRTIPRAVLLSIFAVALLYLAMNVSVLGVIPAGQMSRTAVADMVARTLGTHAAAAVAALIMWTAFASVFALLLGYSRVPYAAALDGNYFRAFAHVHPKHRFPDVSLLALGVVAAVFCFFTLAQVIAALVVIRILLQYVLQQIGVILLRMRRPEMPRPFRIWLYPLPPLAALAGFLFILVSRHEAQREFLYAVVVAAAGGLLYLIRARRRSEWPFAQWETGPR</sequence>
<evidence type="ECO:0000256" key="4">
    <source>
        <dbReference type="ARBA" id="ARBA00023136"/>
    </source>
</evidence>
<keyword evidence="7" id="KW-1185">Reference proteome</keyword>
<gene>
    <name evidence="6" type="ORF">D0Y96_02120</name>
</gene>
<dbReference type="InterPro" id="IPR002293">
    <property type="entry name" value="AA/rel_permease1"/>
</dbReference>
<proteinExistence type="predicted"/>
<feature type="transmembrane region" description="Helical" evidence="5">
    <location>
        <begin position="134"/>
        <end position="154"/>
    </location>
</feature>
<evidence type="ECO:0000256" key="3">
    <source>
        <dbReference type="ARBA" id="ARBA00022989"/>
    </source>
</evidence>
<dbReference type="PIRSF" id="PIRSF006060">
    <property type="entry name" value="AA_transporter"/>
    <property type="match status" value="1"/>
</dbReference>
<keyword evidence="2 5" id="KW-0812">Transmembrane</keyword>
<comment type="caution">
    <text evidence="6">The sequence shown here is derived from an EMBL/GenBank/DDBJ whole genome shotgun (WGS) entry which is preliminary data.</text>
</comment>
<feature type="transmembrane region" description="Helical" evidence="5">
    <location>
        <begin position="166"/>
        <end position="185"/>
    </location>
</feature>
<evidence type="ECO:0000256" key="2">
    <source>
        <dbReference type="ARBA" id="ARBA00022692"/>
    </source>
</evidence>
<feature type="transmembrane region" description="Helical" evidence="5">
    <location>
        <begin position="423"/>
        <end position="445"/>
    </location>
</feature>
<dbReference type="Pfam" id="PF13520">
    <property type="entry name" value="AA_permease_2"/>
    <property type="match status" value="1"/>
</dbReference>
<dbReference type="OrthoDB" id="3181223at2"/>
<feature type="transmembrane region" description="Helical" evidence="5">
    <location>
        <begin position="369"/>
        <end position="402"/>
    </location>
</feature>
<reference evidence="6 7" key="1">
    <citation type="submission" date="2018-08" db="EMBL/GenBank/DDBJ databases">
        <title>Acidipila sp. 4G-K13, an acidobacterium isolated from forest soil.</title>
        <authorList>
            <person name="Gao Z.-H."/>
            <person name="Qiu L.-H."/>
        </authorList>
    </citation>
    <scope>NUCLEOTIDE SEQUENCE [LARGE SCALE GENOMIC DNA]</scope>
    <source>
        <strain evidence="6 7">4G-K13</strain>
    </source>
</reference>
<evidence type="ECO:0000256" key="5">
    <source>
        <dbReference type="SAM" id="Phobius"/>
    </source>
</evidence>